<name>A0AA35R7D1_GEOBA</name>
<accession>A0AA35R7D1</accession>
<organism evidence="1 2">
    <name type="scientific">Geodia barretti</name>
    <name type="common">Barrett's horny sponge</name>
    <dbReference type="NCBI Taxonomy" id="519541"/>
    <lineage>
        <taxon>Eukaryota</taxon>
        <taxon>Metazoa</taxon>
        <taxon>Porifera</taxon>
        <taxon>Demospongiae</taxon>
        <taxon>Heteroscleromorpha</taxon>
        <taxon>Tetractinellida</taxon>
        <taxon>Astrophorina</taxon>
        <taxon>Geodiidae</taxon>
        <taxon>Geodia</taxon>
    </lineage>
</organism>
<comment type="caution">
    <text evidence="1">The sequence shown here is derived from an EMBL/GenBank/DDBJ whole genome shotgun (WGS) entry which is preliminary data.</text>
</comment>
<dbReference type="Proteomes" id="UP001174909">
    <property type="component" value="Unassembled WGS sequence"/>
</dbReference>
<protein>
    <recommendedName>
        <fullName evidence="3">Ribbon-helix-helix protein CopG domain-containing protein</fullName>
    </recommendedName>
</protein>
<sequence length="122" mass="13888">MQITLNLDETIAERLQAEAKRRGTTASALAEAGIREILGEGPVADENRDTLSNVPRRTNLVDTPEKQEFRRVMEEYFGGPAPQTAEELFERLPKWNSGGELVDITNKEELYRVMDEDDGFRY</sequence>
<evidence type="ECO:0000313" key="1">
    <source>
        <dbReference type="EMBL" id="CAI8005476.1"/>
    </source>
</evidence>
<evidence type="ECO:0008006" key="3">
    <source>
        <dbReference type="Google" id="ProtNLM"/>
    </source>
</evidence>
<proteinExistence type="predicted"/>
<reference evidence="1" key="1">
    <citation type="submission" date="2023-03" db="EMBL/GenBank/DDBJ databases">
        <authorList>
            <person name="Steffen K."/>
            <person name="Cardenas P."/>
        </authorList>
    </citation>
    <scope>NUCLEOTIDE SEQUENCE</scope>
</reference>
<dbReference type="EMBL" id="CASHTH010000611">
    <property type="protein sequence ID" value="CAI8005476.1"/>
    <property type="molecule type" value="Genomic_DNA"/>
</dbReference>
<keyword evidence="2" id="KW-1185">Reference proteome</keyword>
<dbReference type="AlphaFoldDB" id="A0AA35R7D1"/>
<gene>
    <name evidence="1" type="ORF">GBAR_LOCUS4264</name>
</gene>
<evidence type="ECO:0000313" key="2">
    <source>
        <dbReference type="Proteomes" id="UP001174909"/>
    </source>
</evidence>